<evidence type="ECO:0000256" key="1">
    <source>
        <dbReference type="ARBA" id="ARBA00004418"/>
    </source>
</evidence>
<dbReference type="EMBL" id="LR743507">
    <property type="protein sequence ID" value="CAA2105186.1"/>
    <property type="molecule type" value="Genomic_DNA"/>
</dbReference>
<evidence type="ECO:0000256" key="3">
    <source>
        <dbReference type="ARBA" id="ARBA00022679"/>
    </source>
</evidence>
<keyword evidence="4" id="KW-0732">Signal</keyword>
<evidence type="ECO:0000256" key="4">
    <source>
        <dbReference type="ARBA" id="ARBA00022729"/>
    </source>
</evidence>
<name>A0A679J2F6_VARPD</name>
<proteinExistence type="predicted"/>
<gene>
    <name evidence="8" type="primary">algJ</name>
    <name evidence="8" type="ORF">VVAX_03129</name>
</gene>
<dbReference type="AlphaFoldDB" id="A0A679J2F6"/>
<evidence type="ECO:0000256" key="2">
    <source>
        <dbReference type="ARBA" id="ARBA00005182"/>
    </source>
</evidence>
<dbReference type="GO" id="GO:0016746">
    <property type="term" value="F:acyltransferase activity"/>
    <property type="evidence" value="ECO:0007669"/>
    <property type="project" value="UniProtKB-KW"/>
</dbReference>
<evidence type="ECO:0000256" key="6">
    <source>
        <dbReference type="ARBA" id="ARBA00022841"/>
    </source>
</evidence>
<organism evidence="8">
    <name type="scientific">Variovorax paradoxus</name>
    <dbReference type="NCBI Taxonomy" id="34073"/>
    <lineage>
        <taxon>Bacteria</taxon>
        <taxon>Pseudomonadati</taxon>
        <taxon>Pseudomonadota</taxon>
        <taxon>Betaproteobacteria</taxon>
        <taxon>Burkholderiales</taxon>
        <taxon>Comamonadaceae</taxon>
        <taxon>Variovorax</taxon>
    </lineage>
</organism>
<dbReference type="InterPro" id="IPR031811">
    <property type="entry name" value="ALGX/ALGJ_SGNH-like"/>
</dbReference>
<dbReference type="RefSeq" id="WP_339090723.1">
    <property type="nucleotide sequence ID" value="NZ_LR743507.1"/>
</dbReference>
<keyword evidence="5" id="KW-0574">Periplasm</keyword>
<dbReference type="UniPathway" id="UPA00286"/>
<evidence type="ECO:0000313" key="8">
    <source>
        <dbReference type="EMBL" id="CAA2105186.1"/>
    </source>
</evidence>
<dbReference type="Pfam" id="PF16822">
    <property type="entry name" value="ALGX"/>
    <property type="match status" value="1"/>
</dbReference>
<comment type="pathway">
    <text evidence="2">Glycan biosynthesis; alginate biosynthesis.</text>
</comment>
<dbReference type="GO" id="GO:0042121">
    <property type="term" value="P:alginic acid biosynthetic process"/>
    <property type="evidence" value="ECO:0007669"/>
    <property type="project" value="UniProtKB-UniPathway"/>
</dbReference>
<dbReference type="EC" id="2.3.1.-" evidence="8"/>
<evidence type="ECO:0000259" key="7">
    <source>
        <dbReference type="Pfam" id="PF16822"/>
    </source>
</evidence>
<feature type="domain" description="AlgX/AlgJ SGNH hydrolase-like" evidence="7">
    <location>
        <begin position="88"/>
        <end position="348"/>
    </location>
</feature>
<keyword evidence="6" id="KW-0016">Alginate biosynthesis</keyword>
<reference evidence="8" key="1">
    <citation type="submission" date="2019-12" db="EMBL/GenBank/DDBJ databases">
        <authorList>
            <person name="Cremers G."/>
        </authorList>
    </citation>
    <scope>NUCLEOTIDE SEQUENCE</scope>
    <source>
        <strain evidence="8">Vvax</strain>
    </source>
</reference>
<sequence>MARSTRRLRARLRRATSAAFLAAIGSAFIATLPNVGGVLDRANISLLHDAAARRDLTKSLVTTPVTETLARWQRDAGWLALRDLGPEVKRGEANWLFLDEELQVHPQGNAHANARADAVRQVARGLAERHIALLVVVVPDKSRIEAAHLASLRRPGELATRARDWTARLEAGGVPALDLTTALSVPAGGPSPFLRTDTHWSEHGSMLAAQAVARRLKDMHALEGDPVPSVIVSRQSHSSWGDLVRLAGIDGLPPALKPAPDTDTQSVVETRSDSTDLFGSAALPSTVLLGTSFSRRSNFRPFLQLESQSLVADFAMDGGDFAGAARGYFASESFAKNPPRTIVWEVPERALTQPIGDAEKAWLRAPLPGR</sequence>
<dbReference type="GO" id="GO:0042597">
    <property type="term" value="C:periplasmic space"/>
    <property type="evidence" value="ECO:0007669"/>
    <property type="project" value="UniProtKB-SubCell"/>
</dbReference>
<comment type="subcellular location">
    <subcellularLocation>
        <location evidence="1">Periplasm</location>
    </subcellularLocation>
</comment>
<protein>
    <submittedName>
        <fullName evidence="8">Putative alginate O-acetylase AlgJ</fullName>
        <ecNumber evidence="8">2.3.1.-</ecNumber>
    </submittedName>
</protein>
<evidence type="ECO:0000256" key="5">
    <source>
        <dbReference type="ARBA" id="ARBA00022764"/>
    </source>
</evidence>
<accession>A0A679J2F6</accession>
<keyword evidence="3 8" id="KW-0808">Transferase</keyword>
<keyword evidence="8" id="KW-0012">Acyltransferase</keyword>